<feature type="transmembrane region" description="Helical" evidence="1">
    <location>
        <begin position="12"/>
        <end position="29"/>
    </location>
</feature>
<keyword evidence="1" id="KW-1133">Transmembrane helix</keyword>
<reference evidence="3" key="1">
    <citation type="journal article" date="2013" name="Stand. Genomic Sci.">
        <title>Genome sequence of the Litoreibacter arenae type strain (DSM 19593(T)), a member of the Roseobacter clade isolated from sea sand.</title>
        <authorList>
            <person name="Riedel T."/>
            <person name="Fiebig A."/>
            <person name="Petersen J."/>
            <person name="Gronow S."/>
            <person name="Kyrpides N.C."/>
            <person name="Goker M."/>
            <person name="Klenk H.P."/>
        </authorList>
    </citation>
    <scope>NUCLEOTIDE SEQUENCE [LARGE SCALE GENOMIC DNA]</scope>
    <source>
        <strain evidence="3">DSM 19593</strain>
    </source>
</reference>
<comment type="caution">
    <text evidence="2">The sequence shown here is derived from an EMBL/GenBank/DDBJ whole genome shotgun (WGS) entry which is preliminary data.</text>
</comment>
<dbReference type="STRING" id="1123360.thalar_02810"/>
<evidence type="ECO:0000256" key="1">
    <source>
        <dbReference type="SAM" id="Phobius"/>
    </source>
</evidence>
<dbReference type="EMBL" id="AONI01000015">
    <property type="protein sequence ID" value="EPX77091.1"/>
    <property type="molecule type" value="Genomic_DNA"/>
</dbReference>
<keyword evidence="1" id="KW-0472">Membrane</keyword>
<evidence type="ECO:0000313" key="3">
    <source>
        <dbReference type="Proteomes" id="UP000015351"/>
    </source>
</evidence>
<organism evidence="2 3">
    <name type="scientific">Litoreibacter arenae DSM 19593</name>
    <dbReference type="NCBI Taxonomy" id="1123360"/>
    <lineage>
        <taxon>Bacteria</taxon>
        <taxon>Pseudomonadati</taxon>
        <taxon>Pseudomonadota</taxon>
        <taxon>Alphaproteobacteria</taxon>
        <taxon>Rhodobacterales</taxon>
        <taxon>Roseobacteraceae</taxon>
        <taxon>Litoreibacter</taxon>
    </lineage>
</organism>
<keyword evidence="1" id="KW-0812">Transmembrane</keyword>
<keyword evidence="3" id="KW-1185">Reference proteome</keyword>
<evidence type="ECO:0000313" key="2">
    <source>
        <dbReference type="EMBL" id="EPX77091.1"/>
    </source>
</evidence>
<dbReference type="HOGENOM" id="CLU_3329688_0_0_5"/>
<name>S9Q6Y0_9RHOB</name>
<protein>
    <submittedName>
        <fullName evidence="2">Uncharacterized protein</fullName>
    </submittedName>
</protein>
<sequence length="38" mass="4506">MDIWGTGLHWGSPYQFALIGAVVQNFFIWSQPHFLRER</sequence>
<dbReference type="AlphaFoldDB" id="S9Q6Y0"/>
<gene>
    <name evidence="2" type="ORF">thalar_02810</name>
</gene>
<accession>S9Q6Y0</accession>
<dbReference type="Proteomes" id="UP000015351">
    <property type="component" value="Unassembled WGS sequence"/>
</dbReference>
<proteinExistence type="predicted"/>